<keyword evidence="2" id="KW-1133">Transmembrane helix</keyword>
<dbReference type="EMBL" id="JABFAI010000093">
    <property type="protein sequence ID" value="KAF4955846.1"/>
    <property type="molecule type" value="Genomic_DNA"/>
</dbReference>
<name>A0A8H4WZW6_9HYPO</name>
<evidence type="ECO:0000313" key="4">
    <source>
        <dbReference type="Proteomes" id="UP000604273"/>
    </source>
</evidence>
<dbReference type="AlphaFoldDB" id="A0A8H4WZW6"/>
<protein>
    <submittedName>
        <fullName evidence="3">Uncharacterized protein</fullName>
    </submittedName>
</protein>
<proteinExistence type="predicted"/>
<comment type="caution">
    <text evidence="3">The sequence shown here is derived from an EMBL/GenBank/DDBJ whole genome shotgun (WGS) entry which is preliminary data.</text>
</comment>
<keyword evidence="2" id="KW-0812">Transmembrane</keyword>
<dbReference type="Proteomes" id="UP000604273">
    <property type="component" value="Unassembled WGS sequence"/>
</dbReference>
<organism evidence="3 4">
    <name type="scientific">Fusarium gaditjirri</name>
    <dbReference type="NCBI Taxonomy" id="282569"/>
    <lineage>
        <taxon>Eukaryota</taxon>
        <taxon>Fungi</taxon>
        <taxon>Dikarya</taxon>
        <taxon>Ascomycota</taxon>
        <taxon>Pezizomycotina</taxon>
        <taxon>Sordariomycetes</taxon>
        <taxon>Hypocreomycetidae</taxon>
        <taxon>Hypocreales</taxon>
        <taxon>Nectriaceae</taxon>
        <taxon>Fusarium</taxon>
        <taxon>Fusarium nisikadoi species complex</taxon>
    </lineage>
</organism>
<evidence type="ECO:0000256" key="1">
    <source>
        <dbReference type="SAM" id="MobiDB-lite"/>
    </source>
</evidence>
<feature type="region of interest" description="Disordered" evidence="1">
    <location>
        <begin position="270"/>
        <end position="291"/>
    </location>
</feature>
<feature type="region of interest" description="Disordered" evidence="1">
    <location>
        <begin position="90"/>
        <end position="145"/>
    </location>
</feature>
<feature type="compositionally biased region" description="Polar residues" evidence="1">
    <location>
        <begin position="131"/>
        <end position="145"/>
    </location>
</feature>
<keyword evidence="4" id="KW-1185">Reference proteome</keyword>
<feature type="transmembrane region" description="Helical" evidence="2">
    <location>
        <begin position="212"/>
        <end position="236"/>
    </location>
</feature>
<evidence type="ECO:0000256" key="2">
    <source>
        <dbReference type="SAM" id="Phobius"/>
    </source>
</evidence>
<gene>
    <name evidence="3" type="ORF">FGADI_4241</name>
</gene>
<dbReference type="PANTHER" id="PTHR16861">
    <property type="entry name" value="GLYCOPROTEIN 38"/>
    <property type="match status" value="1"/>
</dbReference>
<dbReference type="OrthoDB" id="5431298at2759"/>
<feature type="region of interest" description="Disordered" evidence="1">
    <location>
        <begin position="175"/>
        <end position="209"/>
    </location>
</feature>
<evidence type="ECO:0000313" key="3">
    <source>
        <dbReference type="EMBL" id="KAF4955846.1"/>
    </source>
</evidence>
<sequence>MAKSLQSRHGKECRADKAYYECSYFDFKFNGCCSHDPCIRPRGCRDDDSTDHGSWLTRDMSDTKSSASETAVIESAIDVESAVRGIFTASFPEDDSDTGSTLVTRRRPSSHTSMDDDPENDASPRRHSHSKTMADSGTTHTIPNSIRITVTKNTVIFTSKLPSSSTSIESVIETTVDTTPTASSASTQAQSPTETEASSLSTDDSDSGGPSIGLIVGGVVGGIAALALVILVVIILRRRKDSDEQFDSADMPYNNFDEKEEKSYLSRMLSRSTNKGGTDPFAPFGGRVDRVDDPLRPPTGTFEMDATENVVHELPTATFSDAKASESQTGSHVAAGQPGCPFQTGPAATPEYHPATTYPVDPRANLNATLEDRQQKQFVNHWNQYKALGEGAHQG</sequence>
<dbReference type="PANTHER" id="PTHR16861:SF4">
    <property type="entry name" value="SH3 DOMAIN PROTEIN (AFU_ORTHOLOGUE AFUA_1G13610)"/>
    <property type="match status" value="1"/>
</dbReference>
<reference evidence="3" key="2">
    <citation type="submission" date="2020-05" db="EMBL/GenBank/DDBJ databases">
        <authorList>
            <person name="Kim H.-S."/>
            <person name="Proctor R.H."/>
            <person name="Brown D.W."/>
        </authorList>
    </citation>
    <scope>NUCLEOTIDE SEQUENCE</scope>
    <source>
        <strain evidence="3">NRRL 45417</strain>
    </source>
</reference>
<reference evidence="3" key="1">
    <citation type="journal article" date="2020" name="BMC Genomics">
        <title>Correction to: Identification and distribution of gene clusters required for synthesis of sphingolipid metabolism inhibitors in diverse species of the filamentous fungus Fusarium.</title>
        <authorList>
            <person name="Kim H.S."/>
            <person name="Lohmar J.M."/>
            <person name="Busman M."/>
            <person name="Brown D.W."/>
            <person name="Naumann T.A."/>
            <person name="Divon H.H."/>
            <person name="Lysoe E."/>
            <person name="Uhlig S."/>
            <person name="Proctor R.H."/>
        </authorList>
    </citation>
    <scope>NUCLEOTIDE SEQUENCE</scope>
    <source>
        <strain evidence="3">NRRL 45417</strain>
    </source>
</reference>
<accession>A0A8H4WZW6</accession>
<keyword evidence="2" id="KW-0472">Membrane</keyword>